<reference evidence="5" key="1">
    <citation type="submission" date="2023-03" db="EMBL/GenBank/DDBJ databases">
        <authorList>
            <person name="Steffen K."/>
            <person name="Cardenas P."/>
        </authorList>
    </citation>
    <scope>NUCLEOTIDE SEQUENCE</scope>
</reference>
<evidence type="ECO:0000256" key="1">
    <source>
        <dbReference type="ARBA" id="ARBA00022448"/>
    </source>
</evidence>
<dbReference type="SMART" id="SM00233">
    <property type="entry name" value="PH"/>
    <property type="match status" value="1"/>
</dbReference>
<dbReference type="PROSITE" id="PS50003">
    <property type="entry name" value="PH_DOMAIN"/>
    <property type="match status" value="1"/>
</dbReference>
<feature type="domain" description="PH" evidence="4">
    <location>
        <begin position="41"/>
        <end position="138"/>
    </location>
</feature>
<dbReference type="AlphaFoldDB" id="A0AA35T169"/>
<keyword evidence="2" id="KW-0445">Lipid transport</keyword>
<dbReference type="PANTHER" id="PTHR10972">
    <property type="entry name" value="OXYSTEROL-BINDING PROTEIN-RELATED"/>
    <property type="match status" value="1"/>
</dbReference>
<dbReference type="GO" id="GO:0005829">
    <property type="term" value="C:cytosol"/>
    <property type="evidence" value="ECO:0007669"/>
    <property type="project" value="TreeGrafter"/>
</dbReference>
<dbReference type="SUPFAM" id="SSF50729">
    <property type="entry name" value="PH domain-like"/>
    <property type="match status" value="1"/>
</dbReference>
<evidence type="ECO:0000256" key="2">
    <source>
        <dbReference type="ARBA" id="ARBA00023055"/>
    </source>
</evidence>
<dbReference type="InterPro" id="IPR000648">
    <property type="entry name" value="Oxysterol-bd"/>
</dbReference>
<keyword evidence="3" id="KW-0446">Lipid-binding</keyword>
<dbReference type="GO" id="GO:0006869">
    <property type="term" value="P:lipid transport"/>
    <property type="evidence" value="ECO:0007669"/>
    <property type="project" value="UniProtKB-KW"/>
</dbReference>
<dbReference type="Gene3D" id="2.30.29.30">
    <property type="entry name" value="Pleckstrin-homology domain (PH domain)/Phosphotyrosine-binding domain (PTB)"/>
    <property type="match status" value="1"/>
</dbReference>
<keyword evidence="1" id="KW-0813">Transport</keyword>
<evidence type="ECO:0000313" key="6">
    <source>
        <dbReference type="Proteomes" id="UP001174909"/>
    </source>
</evidence>
<keyword evidence="6" id="KW-1185">Reference proteome</keyword>
<protein>
    <submittedName>
        <fullName evidence="5">Oxysterol-binding protein-related protein 11</fullName>
    </submittedName>
</protein>
<dbReference type="EMBL" id="CASHTH010002989">
    <property type="protein sequence ID" value="CAI8038436.1"/>
    <property type="molecule type" value="Genomic_DNA"/>
</dbReference>
<dbReference type="InterPro" id="IPR011993">
    <property type="entry name" value="PH-like_dom_sf"/>
</dbReference>
<name>A0AA35T169_GEOBA</name>
<gene>
    <name evidence="5" type="ORF">GBAR_LOCUS21435</name>
</gene>
<dbReference type="Pfam" id="PF00169">
    <property type="entry name" value="PH"/>
    <property type="match status" value="1"/>
</dbReference>
<dbReference type="GO" id="GO:0032934">
    <property type="term" value="F:sterol binding"/>
    <property type="evidence" value="ECO:0007669"/>
    <property type="project" value="TreeGrafter"/>
</dbReference>
<dbReference type="CDD" id="cd13291">
    <property type="entry name" value="PH_ORP10_ORP11"/>
    <property type="match status" value="1"/>
</dbReference>
<dbReference type="InterPro" id="IPR001849">
    <property type="entry name" value="PH_domain"/>
</dbReference>
<organism evidence="5 6">
    <name type="scientific">Geodia barretti</name>
    <name type="common">Barrett's horny sponge</name>
    <dbReference type="NCBI Taxonomy" id="519541"/>
    <lineage>
        <taxon>Eukaryota</taxon>
        <taxon>Metazoa</taxon>
        <taxon>Porifera</taxon>
        <taxon>Demospongiae</taxon>
        <taxon>Heteroscleromorpha</taxon>
        <taxon>Tetractinellida</taxon>
        <taxon>Astrophorina</taxon>
        <taxon>Geodiidae</taxon>
        <taxon>Geodia</taxon>
    </lineage>
</organism>
<accession>A0AA35T169</accession>
<dbReference type="Proteomes" id="UP001174909">
    <property type="component" value="Unassembled WGS sequence"/>
</dbReference>
<evidence type="ECO:0000313" key="5">
    <source>
        <dbReference type="EMBL" id="CAI8038436.1"/>
    </source>
</evidence>
<sequence>MHSGDLTELGGANLTDAEREALLEVMQRAKDFDDKAQRGMNSRLEGQLSKWTNALKGWQQRWLSVDQQQGVLHYYTSEDRKKAPPRGSLHLWGAVIAPSDEDSHSFTVNGANGEAYKLRAADAKERQYWVSRLRNEIERCTTVHSGYVKTQVFLRVCTVCIVCSTWW</sequence>
<evidence type="ECO:0000256" key="3">
    <source>
        <dbReference type="ARBA" id="ARBA00023121"/>
    </source>
</evidence>
<dbReference type="GO" id="GO:0016020">
    <property type="term" value="C:membrane"/>
    <property type="evidence" value="ECO:0007669"/>
    <property type="project" value="TreeGrafter"/>
</dbReference>
<comment type="caution">
    <text evidence="5">The sequence shown here is derived from an EMBL/GenBank/DDBJ whole genome shotgun (WGS) entry which is preliminary data.</text>
</comment>
<proteinExistence type="predicted"/>
<evidence type="ECO:0000259" key="4">
    <source>
        <dbReference type="PROSITE" id="PS50003"/>
    </source>
</evidence>
<dbReference type="PANTHER" id="PTHR10972:SF141">
    <property type="entry name" value="OXYSTEROL-BINDING PROTEIN"/>
    <property type="match status" value="1"/>
</dbReference>